<dbReference type="InterPro" id="IPR029058">
    <property type="entry name" value="AB_hydrolase_fold"/>
</dbReference>
<dbReference type="Gene3D" id="3.40.50.1820">
    <property type="entry name" value="alpha/beta hydrolase"/>
    <property type="match status" value="1"/>
</dbReference>
<keyword evidence="2" id="KW-1185">Reference proteome</keyword>
<organism evidence="1 2">
    <name type="scientific">Streptomyces yaanensis</name>
    <dbReference type="NCBI Taxonomy" id="1142239"/>
    <lineage>
        <taxon>Bacteria</taxon>
        <taxon>Bacillati</taxon>
        <taxon>Actinomycetota</taxon>
        <taxon>Actinomycetes</taxon>
        <taxon>Kitasatosporales</taxon>
        <taxon>Streptomycetaceae</taxon>
        <taxon>Streptomyces</taxon>
    </lineage>
</organism>
<dbReference type="SUPFAM" id="SSF53474">
    <property type="entry name" value="alpha/beta-Hydrolases"/>
    <property type="match status" value="1"/>
</dbReference>
<dbReference type="GO" id="GO:0016787">
    <property type="term" value="F:hydrolase activity"/>
    <property type="evidence" value="ECO:0007669"/>
    <property type="project" value="UniProtKB-KW"/>
</dbReference>
<sequence length="89" mass="9585">MSFTQTLRLSDGRRLAWYEFGDQAGTPCLYMPGTPEFGLAGGCYGAAADKAGVRWISIDIPGYGHSAPCPRRTLAQWPRTSTSSRPTSG</sequence>
<comment type="caution">
    <text evidence="1">The sequence shown here is derived from an EMBL/GenBank/DDBJ whole genome shotgun (WGS) entry which is preliminary data.</text>
</comment>
<accession>A0ABV7SKI6</accession>
<gene>
    <name evidence="1" type="ORF">ACFOZ0_29990</name>
</gene>
<name>A0ABV7SKI6_9ACTN</name>
<evidence type="ECO:0000313" key="2">
    <source>
        <dbReference type="Proteomes" id="UP001595701"/>
    </source>
</evidence>
<dbReference type="RefSeq" id="WP_310773466.1">
    <property type="nucleotide sequence ID" value="NZ_JBHRWR010000033.1"/>
</dbReference>
<proteinExistence type="predicted"/>
<evidence type="ECO:0000313" key="1">
    <source>
        <dbReference type="EMBL" id="MFC3577430.1"/>
    </source>
</evidence>
<dbReference type="EMBL" id="JBHRWR010000033">
    <property type="protein sequence ID" value="MFC3577430.1"/>
    <property type="molecule type" value="Genomic_DNA"/>
</dbReference>
<keyword evidence="1" id="KW-0378">Hydrolase</keyword>
<protein>
    <submittedName>
        <fullName evidence="1">Alpha/beta fold hydrolase</fullName>
    </submittedName>
</protein>
<dbReference type="Proteomes" id="UP001595701">
    <property type="component" value="Unassembled WGS sequence"/>
</dbReference>
<reference evidence="2" key="1">
    <citation type="journal article" date="2019" name="Int. J. Syst. Evol. Microbiol.">
        <title>The Global Catalogue of Microorganisms (GCM) 10K type strain sequencing project: providing services to taxonomists for standard genome sequencing and annotation.</title>
        <authorList>
            <consortium name="The Broad Institute Genomics Platform"/>
            <consortium name="The Broad Institute Genome Sequencing Center for Infectious Disease"/>
            <person name="Wu L."/>
            <person name="Ma J."/>
        </authorList>
    </citation>
    <scope>NUCLEOTIDE SEQUENCE [LARGE SCALE GENOMIC DNA]</scope>
    <source>
        <strain evidence="2">CGMCC 4.7035</strain>
    </source>
</reference>